<gene>
    <name evidence="2" type="ORF">SAMN05660874_05427</name>
</gene>
<dbReference type="AlphaFoldDB" id="A0A1I6UZM6"/>
<keyword evidence="1" id="KW-0812">Transmembrane</keyword>
<keyword evidence="3" id="KW-1185">Reference proteome</keyword>
<feature type="transmembrane region" description="Helical" evidence="1">
    <location>
        <begin position="246"/>
        <end position="264"/>
    </location>
</feature>
<dbReference type="Proteomes" id="UP000198852">
    <property type="component" value="Unassembled WGS sequence"/>
</dbReference>
<reference evidence="3" key="1">
    <citation type="submission" date="2016-10" db="EMBL/GenBank/DDBJ databases">
        <authorList>
            <person name="Varghese N."/>
            <person name="Submissions S."/>
        </authorList>
    </citation>
    <scope>NUCLEOTIDE SEQUENCE [LARGE SCALE GENOMIC DNA]</scope>
    <source>
        <strain evidence="3">DSM 44771</strain>
    </source>
</reference>
<evidence type="ECO:0000256" key="1">
    <source>
        <dbReference type="SAM" id="Phobius"/>
    </source>
</evidence>
<sequence length="283" mass="31981">MSEELVHDIGLWLLIPSIVLFTVIVTATALGTPSEIRFRRKERQLARLQQAADQCENQVFEIDWFDYREIPKPEILAVLREHGWGYQDDDLGEAGWLLRFVPAEDRDANGKEDAQRRLRADLRDAEMDVRGAYHLDTSQYAPLSYPEIRGIVRAAGLTVATNTRTAVGRTLVLSKPQTTVLSSSDGPFKPKATLPSRDLDRVRERQRVWAKQFNRQVGLAFLHGFIGLFALAAALTSEPADGTGHYLAWALATVALLLFIRAVLKGLDVRRKRWDELGHLLER</sequence>
<keyword evidence="1" id="KW-0472">Membrane</keyword>
<evidence type="ECO:0000313" key="2">
    <source>
        <dbReference type="EMBL" id="SFT06836.1"/>
    </source>
</evidence>
<accession>A0A1I6UZM6</accession>
<evidence type="ECO:0000313" key="3">
    <source>
        <dbReference type="Proteomes" id="UP000198852"/>
    </source>
</evidence>
<dbReference type="OrthoDB" id="3692183at2"/>
<feature type="transmembrane region" description="Helical" evidence="1">
    <location>
        <begin position="12"/>
        <end position="31"/>
    </location>
</feature>
<proteinExistence type="predicted"/>
<dbReference type="EMBL" id="FOZX01000014">
    <property type="protein sequence ID" value="SFT06836.1"/>
    <property type="molecule type" value="Genomic_DNA"/>
</dbReference>
<keyword evidence="1" id="KW-1133">Transmembrane helix</keyword>
<protein>
    <submittedName>
        <fullName evidence="2">Uncharacterized protein</fullName>
    </submittedName>
</protein>
<feature type="transmembrane region" description="Helical" evidence="1">
    <location>
        <begin position="213"/>
        <end position="234"/>
    </location>
</feature>
<dbReference type="RefSeq" id="WP_093423714.1">
    <property type="nucleotide sequence ID" value="NZ_FOZX01000014.1"/>
</dbReference>
<organism evidence="2 3">
    <name type="scientific">Saccharopolyspora flava</name>
    <dbReference type="NCBI Taxonomy" id="95161"/>
    <lineage>
        <taxon>Bacteria</taxon>
        <taxon>Bacillati</taxon>
        <taxon>Actinomycetota</taxon>
        <taxon>Actinomycetes</taxon>
        <taxon>Pseudonocardiales</taxon>
        <taxon>Pseudonocardiaceae</taxon>
        <taxon>Saccharopolyspora</taxon>
    </lineage>
</organism>
<name>A0A1I6UZM6_9PSEU</name>